<evidence type="ECO:0000256" key="2">
    <source>
        <dbReference type="ARBA" id="ARBA00022840"/>
    </source>
</evidence>
<dbReference type="GO" id="GO:0009190">
    <property type="term" value="P:cyclic nucleotide biosynthetic process"/>
    <property type="evidence" value="ECO:0007669"/>
    <property type="project" value="InterPro"/>
</dbReference>
<dbReference type="InterPro" id="IPR027417">
    <property type="entry name" value="P-loop_NTPase"/>
</dbReference>
<dbReference type="Gene3D" id="3.40.50.300">
    <property type="entry name" value="P-loop containing nucleotide triphosphate hydrolases"/>
    <property type="match status" value="1"/>
</dbReference>
<dbReference type="InterPro" id="IPR041664">
    <property type="entry name" value="AAA_16"/>
</dbReference>
<dbReference type="InterPro" id="IPR029787">
    <property type="entry name" value="Nucleotide_cyclase"/>
</dbReference>
<dbReference type="Pfam" id="PF00536">
    <property type="entry name" value="SAM_1"/>
    <property type="match status" value="1"/>
</dbReference>
<evidence type="ECO:0000313" key="6">
    <source>
        <dbReference type="Proteomes" id="UP000185494"/>
    </source>
</evidence>
<dbReference type="Pfam" id="PF00211">
    <property type="entry name" value="Guanylate_cyc"/>
    <property type="match status" value="1"/>
</dbReference>
<dbReference type="PANTHER" id="PTHR16305:SF28">
    <property type="entry name" value="GUANYLATE CYCLASE DOMAIN-CONTAINING PROTEIN"/>
    <property type="match status" value="1"/>
</dbReference>
<dbReference type="SUPFAM" id="SSF47769">
    <property type="entry name" value="SAM/Pointed domain"/>
    <property type="match status" value="1"/>
</dbReference>
<dbReference type="PROSITE" id="PS50125">
    <property type="entry name" value="GUANYLATE_CYCLASE_2"/>
    <property type="match status" value="1"/>
</dbReference>
<organism evidence="5 6">
    <name type="scientific">Roseomonas gilardii</name>
    <dbReference type="NCBI Taxonomy" id="257708"/>
    <lineage>
        <taxon>Bacteria</taxon>
        <taxon>Pseudomonadati</taxon>
        <taxon>Pseudomonadota</taxon>
        <taxon>Alphaproteobacteria</taxon>
        <taxon>Acetobacterales</taxon>
        <taxon>Roseomonadaceae</taxon>
        <taxon>Roseomonas</taxon>
    </lineage>
</organism>
<evidence type="ECO:0000256" key="1">
    <source>
        <dbReference type="ARBA" id="ARBA00022741"/>
    </source>
</evidence>
<evidence type="ECO:0008006" key="7">
    <source>
        <dbReference type="Google" id="ProtNLM"/>
    </source>
</evidence>
<dbReference type="SMART" id="SM00044">
    <property type="entry name" value="CYCc"/>
    <property type="match status" value="1"/>
</dbReference>
<keyword evidence="1" id="KW-0547">Nucleotide-binding</keyword>
<dbReference type="Gene3D" id="1.10.150.50">
    <property type="entry name" value="Transcription Factor, Ets-1"/>
    <property type="match status" value="1"/>
</dbReference>
<keyword evidence="2" id="KW-0067">ATP-binding</keyword>
<dbReference type="InterPro" id="IPR001660">
    <property type="entry name" value="SAM"/>
</dbReference>
<evidence type="ECO:0000313" key="5">
    <source>
        <dbReference type="EMBL" id="APT58398.1"/>
    </source>
</evidence>
<dbReference type="STRING" id="257708.RGI145_16065"/>
<dbReference type="CDD" id="cd09487">
    <property type="entry name" value="SAM_superfamily"/>
    <property type="match status" value="1"/>
</dbReference>
<reference evidence="5 6" key="1">
    <citation type="submission" date="2016-05" db="EMBL/GenBank/DDBJ databases">
        <title>Complete Genome and Methylome Analysis of Psychrotrophic Bacterial Isolates from Antarctic Lake Untersee.</title>
        <authorList>
            <person name="Fomenkov A."/>
            <person name="Akimov V.N."/>
            <person name="Vasilyeva L.V."/>
            <person name="Andersen D."/>
            <person name="Vincze T."/>
            <person name="Roberts R.J."/>
        </authorList>
    </citation>
    <scope>NUCLEOTIDE SEQUENCE [LARGE SCALE GENOMIC DNA]</scope>
    <source>
        <strain evidence="5 6">U14-5</strain>
    </source>
</reference>
<dbReference type="Gene3D" id="3.30.70.1230">
    <property type="entry name" value="Nucleotide cyclase"/>
    <property type="match status" value="1"/>
</dbReference>
<dbReference type="SUPFAM" id="SSF48452">
    <property type="entry name" value="TPR-like"/>
    <property type="match status" value="1"/>
</dbReference>
<dbReference type="PROSITE" id="PS50105">
    <property type="entry name" value="SAM_DOMAIN"/>
    <property type="match status" value="1"/>
</dbReference>
<dbReference type="InterPro" id="IPR001054">
    <property type="entry name" value="A/G_cyclase"/>
</dbReference>
<sequence length="1112" mass="121637">MFSMDDVLRWLQSVGLAQYAPDFAEHGISLSDLPELSEADLRELGLPIGARKQLRRALRTRGARSGAERRPLSVLFLDLVGSSRLAELLEPEDLMRIMQRYREACAGPVARYDGRIAQFLGDGVLAYFGFPAAHEDDPERAVRAALEAVEAVRRLRVPLPNLPPGQEPLRARAGIATGQVVIGDLLGHGDAPGDSMAIGSTPNLAARLQALAPPGGVIVSGETRARLTPIFEMRDLGPQVLKGFSEPCPAFLVRREAQRSGQRRRLARPDAFVNRLADLARLQQAWESVLAGASRTVLLRGEAGIGKSSLLRRFLATRRDRIGSATLTFIASPFHTDTPFHPLVTPLRTLARLAPDEEWPDALVKLRHWLGDEAPEIDERAAALAELLLVGDDGAGARPAALSAMAPRRLRSLTLTALLDQLTRLLARQPLCLMVEDLHWLDPSSMELLERALSRLPGRCLLLLTSREAFTPPATPAWGDVELLELRPLSEPDMVQLVEAVAGSSADAPHLTRRISRLVASRTEGVPLYAQELARAILDGTVEAEAEVPPSLRECLVARLDRAQSAKAVAQAAAVAGRSVPRDLLQAVTELPKEELDAALAHLELAGVLQRRSLPGREGWTFHHALLRDAAYESLVRDRRRLLHARLAQALPRLDPDRVAAEPEVLAHHLAEAGRVADSVPLWLAATRRSLARSAYPEATRLLRRALRAIDTVPPTPALRAQRLELLALLGPALIALHGPGAAETQDHYAESYAALNDTPAEESAHFPIAWGWWRVSRDYNIKRLRSGALTERAARRGEPGSLLQAHHCGWGTRFGLGDLCGCRRDIESGLAIYEAGDYRHHATLYGNHDAKVCALGETALLEWLEGRPEAALRAETRAQAWALEIDHLGSILHALDIHAMHRAYRRDPAEMAEAARRMMEAAETHDLPDYRAKGMIFGGWAASARGDAAEGLRSIEAGLAVQREVGTIEDFPIFHTLLAEAQTTAGQVQRAVAELDEARELFERVGLHIWMPEVWRVLGLLRLQAGGPGSEAAAEASLREALRLAEAQGAWMLVLRTRLSLANLDLRLGRLGDAEMLQRLAGLAERAEREGDGEVERLLAALRRTSISFAP</sequence>
<dbReference type="GO" id="GO:0004016">
    <property type="term" value="F:adenylate cyclase activity"/>
    <property type="evidence" value="ECO:0007669"/>
    <property type="project" value="TreeGrafter"/>
</dbReference>
<evidence type="ECO:0000259" key="4">
    <source>
        <dbReference type="PROSITE" id="PS50125"/>
    </source>
</evidence>
<dbReference type="GO" id="GO:0005524">
    <property type="term" value="F:ATP binding"/>
    <property type="evidence" value="ECO:0007669"/>
    <property type="project" value="UniProtKB-KW"/>
</dbReference>
<dbReference type="SUPFAM" id="SSF52540">
    <property type="entry name" value="P-loop containing nucleoside triphosphate hydrolases"/>
    <property type="match status" value="1"/>
</dbReference>
<dbReference type="GO" id="GO:0035556">
    <property type="term" value="P:intracellular signal transduction"/>
    <property type="evidence" value="ECO:0007669"/>
    <property type="project" value="InterPro"/>
</dbReference>
<dbReference type="InterPro" id="IPR013761">
    <property type="entry name" value="SAM/pointed_sf"/>
</dbReference>
<dbReference type="eggNOG" id="COG1672">
    <property type="taxonomic scope" value="Bacteria"/>
</dbReference>
<feature type="domain" description="Guanylate cyclase" evidence="4">
    <location>
        <begin position="73"/>
        <end position="209"/>
    </location>
</feature>
<dbReference type="Gene3D" id="1.25.40.10">
    <property type="entry name" value="Tetratricopeptide repeat domain"/>
    <property type="match status" value="1"/>
</dbReference>
<gene>
    <name evidence="5" type="ORF">RGI145_16065</name>
</gene>
<dbReference type="CDD" id="cd07302">
    <property type="entry name" value="CHD"/>
    <property type="match status" value="1"/>
</dbReference>
<dbReference type="KEGG" id="rgi:RGI145_16065"/>
<proteinExistence type="predicted"/>
<dbReference type="GO" id="GO:0005737">
    <property type="term" value="C:cytoplasm"/>
    <property type="evidence" value="ECO:0007669"/>
    <property type="project" value="TreeGrafter"/>
</dbReference>
<dbReference type="SUPFAM" id="SSF55073">
    <property type="entry name" value="Nucleotide cyclase"/>
    <property type="match status" value="1"/>
</dbReference>
<dbReference type="Pfam" id="PF13191">
    <property type="entry name" value="AAA_16"/>
    <property type="match status" value="1"/>
</dbReference>
<dbReference type="EMBL" id="CP015583">
    <property type="protein sequence ID" value="APT58398.1"/>
    <property type="molecule type" value="Genomic_DNA"/>
</dbReference>
<evidence type="ECO:0000259" key="3">
    <source>
        <dbReference type="PROSITE" id="PS50105"/>
    </source>
</evidence>
<protein>
    <recommendedName>
        <fullName evidence="7">Adenylate cyclase</fullName>
    </recommendedName>
</protein>
<dbReference type="Proteomes" id="UP000185494">
    <property type="component" value="Chromosome 1"/>
</dbReference>
<dbReference type="AlphaFoldDB" id="A0A1L7AHY3"/>
<dbReference type="eggNOG" id="COG2114">
    <property type="taxonomic scope" value="Bacteria"/>
</dbReference>
<accession>A0A1L7AHY3</accession>
<dbReference type="PANTHER" id="PTHR16305">
    <property type="entry name" value="TESTICULAR SOLUBLE ADENYLYL CYCLASE"/>
    <property type="match status" value="1"/>
</dbReference>
<dbReference type="SMART" id="SM00454">
    <property type="entry name" value="SAM"/>
    <property type="match status" value="1"/>
</dbReference>
<dbReference type="InterPro" id="IPR011990">
    <property type="entry name" value="TPR-like_helical_dom_sf"/>
</dbReference>
<feature type="domain" description="SAM" evidence="3">
    <location>
        <begin position="2"/>
        <end position="46"/>
    </location>
</feature>
<name>A0A1L7AHY3_9PROT</name>